<dbReference type="GO" id="GO:0016788">
    <property type="term" value="F:hydrolase activity, acting on ester bonds"/>
    <property type="evidence" value="ECO:0007669"/>
    <property type="project" value="InterPro"/>
</dbReference>
<dbReference type="PANTHER" id="PTHR11575">
    <property type="entry name" value="5'-NUCLEOTIDASE-RELATED"/>
    <property type="match status" value="1"/>
</dbReference>
<gene>
    <name evidence="5" type="ORF">HXL70_09290</name>
</gene>
<name>A0A930BBU8_9FIRM</name>
<accession>A0A930BBU8</accession>
<dbReference type="GO" id="GO:0009166">
    <property type="term" value="P:nucleotide catabolic process"/>
    <property type="evidence" value="ECO:0007669"/>
    <property type="project" value="InterPro"/>
</dbReference>
<dbReference type="InterPro" id="IPR008334">
    <property type="entry name" value="5'-Nucleotdase_C"/>
</dbReference>
<proteinExistence type="inferred from homology"/>
<protein>
    <submittedName>
        <fullName evidence="5">Bifunctional metallophosphatase/5'-nucleotidase</fullName>
    </submittedName>
</protein>
<keyword evidence="2" id="KW-0378">Hydrolase</keyword>
<dbReference type="InterPro" id="IPR006179">
    <property type="entry name" value="5_nucleotidase/apyrase"/>
</dbReference>
<reference evidence="5" key="1">
    <citation type="submission" date="2020-04" db="EMBL/GenBank/DDBJ databases">
        <title>Deep metagenomics examines the oral microbiome during advanced dental caries in children, revealing novel taxa and co-occurrences with host molecules.</title>
        <authorList>
            <person name="Baker J.L."/>
            <person name="Morton J.T."/>
            <person name="Dinis M."/>
            <person name="Alvarez R."/>
            <person name="Tran N.C."/>
            <person name="Knight R."/>
            <person name="Edlund A."/>
        </authorList>
    </citation>
    <scope>NUCLEOTIDE SEQUENCE</scope>
    <source>
        <strain evidence="5">JCVI_32_bin.14</strain>
    </source>
</reference>
<dbReference type="Proteomes" id="UP000757890">
    <property type="component" value="Unassembled WGS sequence"/>
</dbReference>
<dbReference type="PANTHER" id="PTHR11575:SF24">
    <property type="entry name" value="5'-NUCLEOTIDASE"/>
    <property type="match status" value="1"/>
</dbReference>
<keyword evidence="1 2" id="KW-0732">Signal</keyword>
<dbReference type="PROSITE" id="PS00786">
    <property type="entry name" value="5_NUCLEOTIDASE_2"/>
    <property type="match status" value="1"/>
</dbReference>
<comment type="similarity">
    <text evidence="2">Belongs to the 5'-nucleotidase family.</text>
</comment>
<evidence type="ECO:0000313" key="5">
    <source>
        <dbReference type="EMBL" id="MBF1130213.1"/>
    </source>
</evidence>
<dbReference type="EMBL" id="JABZMK010000128">
    <property type="protein sequence ID" value="MBF1130213.1"/>
    <property type="molecule type" value="Genomic_DNA"/>
</dbReference>
<dbReference type="Pfam" id="PF02872">
    <property type="entry name" value="5_nucleotid_C"/>
    <property type="match status" value="1"/>
</dbReference>
<evidence type="ECO:0000259" key="3">
    <source>
        <dbReference type="Pfam" id="PF00149"/>
    </source>
</evidence>
<comment type="caution">
    <text evidence="5">The sequence shown here is derived from an EMBL/GenBank/DDBJ whole genome shotgun (WGS) entry which is preliminary data.</text>
</comment>
<dbReference type="GO" id="GO:0046872">
    <property type="term" value="F:metal ion binding"/>
    <property type="evidence" value="ECO:0007669"/>
    <property type="project" value="InterPro"/>
</dbReference>
<dbReference type="InterPro" id="IPR006146">
    <property type="entry name" value="5'-Nucleotdase_CS"/>
</dbReference>
<keyword evidence="2" id="KW-0547">Nucleotide-binding</keyword>
<evidence type="ECO:0000313" key="6">
    <source>
        <dbReference type="Proteomes" id="UP000757890"/>
    </source>
</evidence>
<dbReference type="CDD" id="cd00845">
    <property type="entry name" value="MPP_UshA_N_like"/>
    <property type="match status" value="1"/>
</dbReference>
<dbReference type="InterPro" id="IPR029052">
    <property type="entry name" value="Metallo-depent_PP-like"/>
</dbReference>
<sequence>MEDIMKKKMAAFLAVSMLLCGQALAADFSNLVIIHTNDTHGFDRRAEGINGMATVSALRKHYLSQGKDVLLVDAGDAIQDNNLVNFSKGKSAIAFMNAAGYDAMALGNHEFDYGQDVLAERIREAKFPMLSANVIVEATNKPLTKDSVIYKKGDVKIGIIGLTTPETVVTTNPKNVYGLKFLDDKATIAVTQNLVKKLKEQDKCDLIVAVGHLGSEDANRGHRSDDILMNVDGIDIFIDGHDHTAKNKYINGALLAETGHYTKNIGVITHMDNKWTENFCKYGDFNEEDPVVKELVDKTQREVDDAMALKLGETPLLLNGSRDPGVRTDETNLGDFVGDAYLWQARKAMAASGVNVDGCLFNGGSLRQSIEKGNITVGNISGVLPYNNQLYVMKIKGETLLEIIEAATCSLPSQIGAFPQVSGIRYTVNTKVPYENGKQYENSTYFAPAKPGSRVTIHEVGGKPFDADKVYALVTTEFICRGGDAYGKLTEQGAVDIQAIGYVDTEAVENYIKEELKGTVPATYEKEQGRVTVIK</sequence>
<dbReference type="AlphaFoldDB" id="A0A930BBU8"/>
<dbReference type="InterPro" id="IPR036907">
    <property type="entry name" value="5'-Nucleotdase_C_sf"/>
</dbReference>
<evidence type="ECO:0000259" key="4">
    <source>
        <dbReference type="Pfam" id="PF02872"/>
    </source>
</evidence>
<dbReference type="Pfam" id="PF00149">
    <property type="entry name" value="Metallophos"/>
    <property type="match status" value="1"/>
</dbReference>
<evidence type="ECO:0000256" key="1">
    <source>
        <dbReference type="ARBA" id="ARBA00022729"/>
    </source>
</evidence>
<feature type="signal peptide" evidence="2">
    <location>
        <begin position="1"/>
        <end position="25"/>
    </location>
</feature>
<feature type="chain" id="PRO_5038171082" evidence="2">
    <location>
        <begin position="26"/>
        <end position="535"/>
    </location>
</feature>
<dbReference type="SUPFAM" id="SSF55816">
    <property type="entry name" value="5'-nucleotidase (syn. UDP-sugar hydrolase), C-terminal domain"/>
    <property type="match status" value="1"/>
</dbReference>
<dbReference type="PRINTS" id="PR01607">
    <property type="entry name" value="APYRASEFAMLY"/>
</dbReference>
<dbReference type="GO" id="GO:0000166">
    <property type="term" value="F:nucleotide binding"/>
    <property type="evidence" value="ECO:0007669"/>
    <property type="project" value="UniProtKB-KW"/>
</dbReference>
<dbReference type="Gene3D" id="3.90.780.10">
    <property type="entry name" value="5'-Nucleotidase, C-terminal domain"/>
    <property type="match status" value="1"/>
</dbReference>
<dbReference type="SUPFAM" id="SSF56300">
    <property type="entry name" value="Metallo-dependent phosphatases"/>
    <property type="match status" value="1"/>
</dbReference>
<dbReference type="InterPro" id="IPR004843">
    <property type="entry name" value="Calcineurin-like_PHP"/>
</dbReference>
<organism evidence="5 6">
    <name type="scientific">Dialister invisus</name>
    <dbReference type="NCBI Taxonomy" id="218538"/>
    <lineage>
        <taxon>Bacteria</taxon>
        <taxon>Bacillati</taxon>
        <taxon>Bacillota</taxon>
        <taxon>Negativicutes</taxon>
        <taxon>Veillonellales</taxon>
        <taxon>Veillonellaceae</taxon>
        <taxon>Dialister</taxon>
    </lineage>
</organism>
<evidence type="ECO:0000256" key="2">
    <source>
        <dbReference type="RuleBase" id="RU362119"/>
    </source>
</evidence>
<feature type="domain" description="5'-Nucleotidase C-terminal" evidence="4">
    <location>
        <begin position="325"/>
        <end position="487"/>
    </location>
</feature>
<feature type="domain" description="Calcineurin-like phosphoesterase" evidence="3">
    <location>
        <begin position="32"/>
        <end position="244"/>
    </location>
</feature>
<dbReference type="Gene3D" id="3.60.21.10">
    <property type="match status" value="1"/>
</dbReference>